<evidence type="ECO:0000313" key="1">
    <source>
        <dbReference type="EMBL" id="GFO22244.1"/>
    </source>
</evidence>
<reference evidence="1 2" key="1">
    <citation type="journal article" date="2021" name="Elife">
        <title>Chloroplast acquisition without the gene transfer in kleptoplastic sea slugs, Plakobranchus ocellatus.</title>
        <authorList>
            <person name="Maeda T."/>
            <person name="Takahashi S."/>
            <person name="Yoshida T."/>
            <person name="Shimamura S."/>
            <person name="Takaki Y."/>
            <person name="Nagai Y."/>
            <person name="Toyoda A."/>
            <person name="Suzuki Y."/>
            <person name="Arimoto A."/>
            <person name="Ishii H."/>
            <person name="Satoh N."/>
            <person name="Nishiyama T."/>
            <person name="Hasebe M."/>
            <person name="Maruyama T."/>
            <person name="Minagawa J."/>
            <person name="Obokata J."/>
            <person name="Shigenobu S."/>
        </authorList>
    </citation>
    <scope>NUCLEOTIDE SEQUENCE [LARGE SCALE GENOMIC DNA]</scope>
</reference>
<comment type="caution">
    <text evidence="1">The sequence shown here is derived from an EMBL/GenBank/DDBJ whole genome shotgun (WGS) entry which is preliminary data.</text>
</comment>
<protein>
    <recommendedName>
        <fullName evidence="3">DUF4258 domain-containing protein</fullName>
    </recommendedName>
</protein>
<dbReference type="AlphaFoldDB" id="A0AAV4BV15"/>
<evidence type="ECO:0000313" key="2">
    <source>
        <dbReference type="Proteomes" id="UP000735302"/>
    </source>
</evidence>
<proteinExistence type="predicted"/>
<dbReference type="Proteomes" id="UP000735302">
    <property type="component" value="Unassembled WGS sequence"/>
</dbReference>
<accession>A0AAV4BV15</accession>
<evidence type="ECO:0008006" key="3">
    <source>
        <dbReference type="Google" id="ProtNLM"/>
    </source>
</evidence>
<organism evidence="1 2">
    <name type="scientific">Plakobranchus ocellatus</name>
    <dbReference type="NCBI Taxonomy" id="259542"/>
    <lineage>
        <taxon>Eukaryota</taxon>
        <taxon>Metazoa</taxon>
        <taxon>Spiralia</taxon>
        <taxon>Lophotrochozoa</taxon>
        <taxon>Mollusca</taxon>
        <taxon>Gastropoda</taxon>
        <taxon>Heterobranchia</taxon>
        <taxon>Euthyneura</taxon>
        <taxon>Panpulmonata</taxon>
        <taxon>Sacoglossa</taxon>
        <taxon>Placobranchoidea</taxon>
        <taxon>Plakobranchidae</taxon>
        <taxon>Plakobranchus</taxon>
    </lineage>
</organism>
<name>A0AAV4BV15_9GAST</name>
<sequence>MNSDVRAFLRHGTVEIRNATEGLTGERFYDALEANDYLQKRPSAQFFVQGRNTRCIYQTGRVMVDLLLCRERDESVLYVLFERQEMAIART</sequence>
<gene>
    <name evidence="1" type="ORF">PoB_004874900</name>
</gene>
<dbReference type="EMBL" id="BLXT01005342">
    <property type="protein sequence ID" value="GFO22244.1"/>
    <property type="molecule type" value="Genomic_DNA"/>
</dbReference>
<keyword evidence="2" id="KW-1185">Reference proteome</keyword>